<feature type="coiled-coil region" evidence="1">
    <location>
        <begin position="1"/>
        <end position="28"/>
    </location>
</feature>
<proteinExistence type="predicted"/>
<keyword evidence="1" id="KW-0175">Coiled coil</keyword>
<organism evidence="2 3">
    <name type="scientific">Burkholderia anthina</name>
    <dbReference type="NCBI Taxonomy" id="179879"/>
    <lineage>
        <taxon>Bacteria</taxon>
        <taxon>Pseudomonadati</taxon>
        <taxon>Pseudomonadota</taxon>
        <taxon>Betaproteobacteria</taxon>
        <taxon>Burkholderiales</taxon>
        <taxon>Burkholderiaceae</taxon>
        <taxon>Burkholderia</taxon>
        <taxon>Burkholderia cepacia complex</taxon>
    </lineage>
</organism>
<dbReference type="AlphaFoldDB" id="A0A7T7AIG3"/>
<name>A0A7T7AIG3_9BURK</name>
<protein>
    <submittedName>
        <fullName evidence="2">Uncharacterized protein</fullName>
    </submittedName>
</protein>
<dbReference type="RefSeq" id="WP_199568702.1">
    <property type="nucleotide sequence ID" value="NZ_CP066769.1"/>
</dbReference>
<reference evidence="2 3" key="1">
    <citation type="submission" date="2020-12" db="EMBL/GenBank/DDBJ databases">
        <title>Complete genome sequence of Burkholderia anthina BJQ0011.</title>
        <authorList>
            <person name="Xu Y."/>
        </authorList>
    </citation>
    <scope>NUCLEOTIDE SEQUENCE [LARGE SCALE GENOMIC DNA]</scope>
    <source>
        <strain evidence="2 3">BJQ0011</strain>
    </source>
</reference>
<gene>
    <name evidence="2" type="ORF">JFN94_06750</name>
</gene>
<sequence>MSTLDEVKREIENKLKESNKQVRNANAIDAFLSASVSAASGNVPGVVKALLQALRGDKAADAARAAEVQEAILNEVCKISDLLELTPTVKHIQLPDVVVNAVNSTDVTGVEINDHGAVSLSGKVSVTASGSSNVKGIVLNDTTLKIQ</sequence>
<dbReference type="Proteomes" id="UP000596205">
    <property type="component" value="Chromosome 1"/>
</dbReference>
<dbReference type="EMBL" id="CP066769">
    <property type="protein sequence ID" value="QQK03856.1"/>
    <property type="molecule type" value="Genomic_DNA"/>
</dbReference>
<dbReference type="KEGG" id="bann:JFN94_06750"/>
<evidence type="ECO:0000256" key="1">
    <source>
        <dbReference type="SAM" id="Coils"/>
    </source>
</evidence>
<evidence type="ECO:0000313" key="2">
    <source>
        <dbReference type="EMBL" id="QQK03856.1"/>
    </source>
</evidence>
<accession>A0A7T7AIG3</accession>
<evidence type="ECO:0000313" key="3">
    <source>
        <dbReference type="Proteomes" id="UP000596205"/>
    </source>
</evidence>